<keyword evidence="2 9" id="KW-0813">Transport</keyword>
<keyword evidence="12" id="KW-1185">Reference proteome</keyword>
<evidence type="ECO:0000256" key="2">
    <source>
        <dbReference type="ARBA" id="ARBA00022448"/>
    </source>
</evidence>
<keyword evidence="4 9" id="KW-0997">Cell inner membrane</keyword>
<dbReference type="GO" id="GO:0005886">
    <property type="term" value="C:plasma membrane"/>
    <property type="evidence" value="ECO:0007669"/>
    <property type="project" value="UniProtKB-SubCell"/>
</dbReference>
<evidence type="ECO:0000256" key="1">
    <source>
        <dbReference type="ARBA" id="ARBA00004429"/>
    </source>
</evidence>
<evidence type="ECO:0000256" key="6">
    <source>
        <dbReference type="ARBA" id="ARBA00022989"/>
    </source>
</evidence>
<dbReference type="GO" id="GO:0022857">
    <property type="term" value="F:transmembrane transporter activity"/>
    <property type="evidence" value="ECO:0007669"/>
    <property type="project" value="UniProtKB-UniRule"/>
</dbReference>
<evidence type="ECO:0000256" key="4">
    <source>
        <dbReference type="ARBA" id="ARBA00022519"/>
    </source>
</evidence>
<dbReference type="PANTHER" id="PTHR35011">
    <property type="entry name" value="2,3-DIKETO-L-GULONATE TRAP TRANSPORTER SMALL PERMEASE PROTEIN YIAM"/>
    <property type="match status" value="1"/>
</dbReference>
<dbReference type="Pfam" id="PF04290">
    <property type="entry name" value="DctQ"/>
    <property type="match status" value="1"/>
</dbReference>
<comment type="function">
    <text evidence="9">Part of the tripartite ATP-independent periplasmic (TRAP) transport system.</text>
</comment>
<sequence length="200" mass="21648">MNTARSSVTGHFCGGWRIEMKTIKRFLAAFENVLLILGGLALFILMVLVAGDAGGRYFLNAPISGVYEISEFYLMVSIVFLSLAHTQRKRAHVRVEFVLDRLPISVARILEFTYLMSAAIIFALVAYVAAKNGWKNITLNRWTTGVVAIPTGPSWLIVALGTAVFTVRLCVDAIDTLLAPRNGEDDGGGATTHSAIGGDT</sequence>
<feature type="domain" description="Tripartite ATP-independent periplasmic transporters DctQ component" evidence="10">
    <location>
        <begin position="45"/>
        <end position="176"/>
    </location>
</feature>
<dbReference type="AlphaFoldDB" id="A0A2V4NLY1"/>
<feature type="transmembrane region" description="Helical" evidence="9">
    <location>
        <begin position="105"/>
        <end position="129"/>
    </location>
</feature>
<dbReference type="EMBL" id="QFVT01000006">
    <property type="protein sequence ID" value="PYC47347.1"/>
    <property type="molecule type" value="Genomic_DNA"/>
</dbReference>
<protein>
    <recommendedName>
        <fullName evidence="9">TRAP transporter small permease protein</fullName>
    </recommendedName>
</protein>
<accession>A0A2V4NLY1</accession>
<name>A0A2V4NLY1_9RHOB</name>
<dbReference type="Proteomes" id="UP000248012">
    <property type="component" value="Unassembled WGS sequence"/>
</dbReference>
<dbReference type="InterPro" id="IPR007387">
    <property type="entry name" value="TRAP_DctQ"/>
</dbReference>
<dbReference type="OrthoDB" id="4250245at2"/>
<keyword evidence="3" id="KW-1003">Cell membrane</keyword>
<comment type="caution">
    <text evidence="11">The sequence shown here is derived from an EMBL/GenBank/DDBJ whole genome shotgun (WGS) entry which is preliminary data.</text>
</comment>
<comment type="similarity">
    <text evidence="8 9">Belongs to the TRAP transporter small permease family.</text>
</comment>
<keyword evidence="7 9" id="KW-0472">Membrane</keyword>
<reference evidence="11 12" key="1">
    <citation type="submission" date="2018-05" db="EMBL/GenBank/DDBJ databases">
        <title>Oceanovita maritima gen. nov., sp. nov., a marine bacterium in the family Rhodobacteraceae isolated from surface seawater of Lundu port Xiamen, China.</title>
        <authorList>
            <person name="Hetharua B.H."/>
            <person name="Min D."/>
            <person name="Liao H."/>
            <person name="Tian Y."/>
        </authorList>
    </citation>
    <scope>NUCLEOTIDE SEQUENCE [LARGE SCALE GENOMIC DNA]</scope>
    <source>
        <strain evidence="11 12">FSX-11</strain>
    </source>
</reference>
<dbReference type="GO" id="GO:0015740">
    <property type="term" value="P:C4-dicarboxylate transport"/>
    <property type="evidence" value="ECO:0007669"/>
    <property type="project" value="TreeGrafter"/>
</dbReference>
<evidence type="ECO:0000256" key="9">
    <source>
        <dbReference type="RuleBase" id="RU369079"/>
    </source>
</evidence>
<evidence type="ECO:0000313" key="12">
    <source>
        <dbReference type="Proteomes" id="UP000248012"/>
    </source>
</evidence>
<organism evidence="11 12">
    <name type="scientific">Litorivita pollutaquae</name>
    <dbReference type="NCBI Taxonomy" id="2200892"/>
    <lineage>
        <taxon>Bacteria</taxon>
        <taxon>Pseudomonadati</taxon>
        <taxon>Pseudomonadota</taxon>
        <taxon>Alphaproteobacteria</taxon>
        <taxon>Rhodobacterales</taxon>
        <taxon>Paracoccaceae</taxon>
        <taxon>Litorivita</taxon>
    </lineage>
</organism>
<feature type="transmembrane region" description="Helical" evidence="9">
    <location>
        <begin position="26"/>
        <end position="51"/>
    </location>
</feature>
<feature type="transmembrane region" description="Helical" evidence="9">
    <location>
        <begin position="149"/>
        <end position="171"/>
    </location>
</feature>
<dbReference type="InterPro" id="IPR055348">
    <property type="entry name" value="DctQ"/>
</dbReference>
<evidence type="ECO:0000259" key="10">
    <source>
        <dbReference type="Pfam" id="PF04290"/>
    </source>
</evidence>
<keyword evidence="5 9" id="KW-0812">Transmembrane</keyword>
<feature type="transmembrane region" description="Helical" evidence="9">
    <location>
        <begin position="63"/>
        <end position="84"/>
    </location>
</feature>
<evidence type="ECO:0000256" key="5">
    <source>
        <dbReference type="ARBA" id="ARBA00022692"/>
    </source>
</evidence>
<evidence type="ECO:0000313" key="11">
    <source>
        <dbReference type="EMBL" id="PYC47347.1"/>
    </source>
</evidence>
<evidence type="ECO:0000256" key="3">
    <source>
        <dbReference type="ARBA" id="ARBA00022475"/>
    </source>
</evidence>
<proteinExistence type="inferred from homology"/>
<comment type="subcellular location">
    <subcellularLocation>
        <location evidence="1 9">Cell inner membrane</location>
        <topology evidence="1 9">Multi-pass membrane protein</topology>
    </subcellularLocation>
</comment>
<evidence type="ECO:0000256" key="8">
    <source>
        <dbReference type="ARBA" id="ARBA00038436"/>
    </source>
</evidence>
<dbReference type="PANTHER" id="PTHR35011:SF10">
    <property type="entry name" value="TRAP TRANSPORTER SMALL PERMEASE PROTEIN"/>
    <property type="match status" value="1"/>
</dbReference>
<gene>
    <name evidence="11" type="ORF">DI396_10270</name>
</gene>
<evidence type="ECO:0000256" key="7">
    <source>
        <dbReference type="ARBA" id="ARBA00023136"/>
    </source>
</evidence>
<keyword evidence="6 9" id="KW-1133">Transmembrane helix</keyword>
<comment type="subunit">
    <text evidence="9">The complex comprises the extracytoplasmic solute receptor protein and the two transmembrane proteins.</text>
</comment>